<sequence length="495" mass="58415">MFLFRVMHAVPYTNRESVKDIIANLHSYFTCNLLIGLAVLLSYRQFGGRPLECMLPMGFSGAWEQYAEQYCWAEDTYFVPTNENVENYTSNHTQKKQVSYYQWMPFFLLFQAACFKMPTFIWKYFASQSGMRVGEILRMATDPVNSNPEDRKSTVESLSLHLQGALRFHKRLKKRNLIPHKICRFLNLKYSGYYVTLIYFLAKFGFLLNNIFQLDLLQKYLIPDATEAFGLDALTKLLDSNITWKDHGIFPRVSICDFEVREMGQRQRHTVQCVLVINIFTEKVFIILWFWFSLLFSITVCNMFAWIFSLYNETSRTHFIINNLIMGDVKRDSKSDEFSRKVNKFVNRYLGWDGILVLRLISQHADVVLTVDLISNLWEIFISIEKRREEIKNIDIKWDKALRKFSKLERSEEYDKLFGLQKDHENIKKREVKDDTTSIKEKSRLQRSFSGEYLVKSDSSDDDDDDISRKLSKQKEVISRKNSIIIKSNIKNNQD</sequence>
<evidence type="ECO:0000256" key="4">
    <source>
        <dbReference type="ARBA" id="ARBA00022475"/>
    </source>
</evidence>
<keyword evidence="4" id="KW-1003">Cell membrane</keyword>
<dbReference type="PROSITE" id="PS51013">
    <property type="entry name" value="PANNEXIN"/>
    <property type="match status" value="1"/>
</dbReference>
<name>A0A090KS52_STRRB</name>
<gene>
    <name evidence="12" type="primary">inx</name>
    <name evidence="14 16 17" type="ORF">SRAE_X000208300</name>
</gene>
<evidence type="ECO:0000313" key="16">
    <source>
        <dbReference type="WBParaSite" id="SRAE_X000208300.1"/>
    </source>
</evidence>
<evidence type="ECO:0000256" key="3">
    <source>
        <dbReference type="ARBA" id="ARBA00022448"/>
    </source>
</evidence>
<keyword evidence="5 12" id="KW-0812">Transmembrane</keyword>
<evidence type="ECO:0000256" key="7">
    <source>
        <dbReference type="ARBA" id="ARBA00022949"/>
    </source>
</evidence>
<dbReference type="WormBase" id="SRAE_X000208300">
    <property type="protein sequence ID" value="SRP04070"/>
    <property type="gene ID" value="WBGene00267661"/>
</dbReference>
<reference evidence="15" key="2">
    <citation type="submission" date="2014-09" db="EMBL/GenBank/DDBJ databases">
        <authorList>
            <person name="Martin A.A."/>
        </authorList>
    </citation>
    <scope>NUCLEOTIDE SEQUENCE</scope>
    <source>
        <strain evidence="15">ED321</strain>
    </source>
</reference>
<evidence type="ECO:0000256" key="8">
    <source>
        <dbReference type="ARBA" id="ARBA00022989"/>
    </source>
</evidence>
<dbReference type="PANTHER" id="PTHR11893:SF9">
    <property type="entry name" value="INNEXIN-7"/>
    <property type="match status" value="1"/>
</dbReference>
<feature type="region of interest" description="Disordered" evidence="13">
    <location>
        <begin position="455"/>
        <end position="475"/>
    </location>
</feature>
<reference evidence="14" key="1">
    <citation type="submission" date="2014-09" db="EMBL/GenBank/DDBJ databases">
        <authorList>
            <person name="Aslett A.Martin."/>
        </authorList>
    </citation>
    <scope>NUCLEOTIDE SEQUENCE</scope>
    <source>
        <strain evidence="14">ED321 Heterogonic</strain>
    </source>
</reference>
<keyword evidence="9 12" id="KW-0406">Ion transport</keyword>
<evidence type="ECO:0000313" key="15">
    <source>
        <dbReference type="Proteomes" id="UP000035682"/>
    </source>
</evidence>
<keyword evidence="15" id="KW-1185">Reference proteome</keyword>
<dbReference type="Proteomes" id="UP000035682">
    <property type="component" value="Unplaced"/>
</dbReference>
<evidence type="ECO:0000256" key="2">
    <source>
        <dbReference type="ARBA" id="ARBA00004651"/>
    </source>
</evidence>
<dbReference type="InterPro" id="IPR000990">
    <property type="entry name" value="Innexin"/>
</dbReference>
<evidence type="ECO:0000256" key="1">
    <source>
        <dbReference type="ARBA" id="ARBA00004610"/>
    </source>
</evidence>
<dbReference type="GO" id="GO:0005886">
    <property type="term" value="C:plasma membrane"/>
    <property type="evidence" value="ECO:0007669"/>
    <property type="project" value="UniProtKB-SubCell"/>
</dbReference>
<dbReference type="OrthoDB" id="5867527at2759"/>
<dbReference type="GO" id="GO:0034220">
    <property type="term" value="P:monoatomic ion transmembrane transport"/>
    <property type="evidence" value="ECO:0007669"/>
    <property type="project" value="UniProtKB-KW"/>
</dbReference>
<proteinExistence type="inferred from homology"/>
<keyword evidence="8 12" id="KW-1133">Transmembrane helix</keyword>
<evidence type="ECO:0000256" key="13">
    <source>
        <dbReference type="SAM" id="MobiDB-lite"/>
    </source>
</evidence>
<evidence type="ECO:0000256" key="12">
    <source>
        <dbReference type="RuleBase" id="RU010713"/>
    </source>
</evidence>
<evidence type="ECO:0000256" key="10">
    <source>
        <dbReference type="ARBA" id="ARBA00023136"/>
    </source>
</evidence>
<feature type="transmembrane region" description="Helical" evidence="12">
    <location>
        <begin position="191"/>
        <end position="212"/>
    </location>
</feature>
<dbReference type="GO" id="GO:0005921">
    <property type="term" value="C:gap junction"/>
    <property type="evidence" value="ECO:0007669"/>
    <property type="project" value="UniProtKB-SubCell"/>
</dbReference>
<evidence type="ECO:0000256" key="9">
    <source>
        <dbReference type="ARBA" id="ARBA00023065"/>
    </source>
</evidence>
<evidence type="ECO:0000256" key="5">
    <source>
        <dbReference type="ARBA" id="ARBA00022692"/>
    </source>
</evidence>
<keyword evidence="11 12" id="KW-0407">Ion channel</keyword>
<organism evidence="14">
    <name type="scientific">Strongyloides ratti</name>
    <name type="common">Parasitic roundworm</name>
    <dbReference type="NCBI Taxonomy" id="34506"/>
    <lineage>
        <taxon>Eukaryota</taxon>
        <taxon>Metazoa</taxon>
        <taxon>Ecdysozoa</taxon>
        <taxon>Nematoda</taxon>
        <taxon>Chromadorea</taxon>
        <taxon>Rhabditida</taxon>
        <taxon>Tylenchina</taxon>
        <taxon>Panagrolaimomorpha</taxon>
        <taxon>Strongyloidoidea</taxon>
        <taxon>Strongyloididae</taxon>
        <taxon>Strongyloides</taxon>
    </lineage>
</organism>
<keyword evidence="3 12" id="KW-0813">Transport</keyword>
<comment type="similarity">
    <text evidence="12">Belongs to the pannexin family.</text>
</comment>
<evidence type="ECO:0000256" key="6">
    <source>
        <dbReference type="ARBA" id="ARBA00022868"/>
    </source>
</evidence>
<feature type="transmembrane region" description="Helical" evidence="12">
    <location>
        <begin position="100"/>
        <end position="122"/>
    </location>
</feature>
<dbReference type="EMBL" id="LN609398">
    <property type="protein sequence ID" value="CEF60345.1"/>
    <property type="molecule type" value="Genomic_DNA"/>
</dbReference>
<protein>
    <recommendedName>
        <fullName evidence="12">Innexin</fullName>
    </recommendedName>
</protein>
<keyword evidence="7" id="KW-0965">Cell junction</keyword>
<evidence type="ECO:0000313" key="17">
    <source>
        <dbReference type="WormBase" id="SRAE_X000208300"/>
    </source>
</evidence>
<dbReference type="PRINTS" id="PR01262">
    <property type="entry name" value="INNEXIN"/>
</dbReference>
<feature type="transmembrane region" description="Helical" evidence="12">
    <location>
        <begin position="284"/>
        <end position="308"/>
    </location>
</feature>
<accession>A0A090KS52</accession>
<dbReference type="AlphaFoldDB" id="A0A090KS52"/>
<evidence type="ECO:0000313" key="14">
    <source>
        <dbReference type="EMBL" id="CEF60345.1"/>
    </source>
</evidence>
<keyword evidence="10 12" id="KW-0472">Membrane</keyword>
<comment type="function">
    <text evidence="12">Structural component of the gap junctions.</text>
</comment>
<dbReference type="GO" id="GO:0005243">
    <property type="term" value="F:gap junction channel activity"/>
    <property type="evidence" value="ECO:0007669"/>
    <property type="project" value="TreeGrafter"/>
</dbReference>
<dbReference type="OMA" id="PHKICRF"/>
<reference evidence="16" key="3">
    <citation type="submission" date="2020-12" db="UniProtKB">
        <authorList>
            <consortium name="WormBaseParasite"/>
        </authorList>
    </citation>
    <scope>IDENTIFICATION</scope>
</reference>
<evidence type="ECO:0000256" key="11">
    <source>
        <dbReference type="ARBA" id="ARBA00023303"/>
    </source>
</evidence>
<dbReference type="WBParaSite" id="SRAE_X000208300.1">
    <property type="protein sequence ID" value="SRAE_X000208300.1"/>
    <property type="gene ID" value="WBGene00267661"/>
</dbReference>
<keyword evidence="6" id="KW-0303">Gap junction</keyword>
<dbReference type="Pfam" id="PF00876">
    <property type="entry name" value="Innexin"/>
    <property type="match status" value="1"/>
</dbReference>
<dbReference type="PANTHER" id="PTHR11893">
    <property type="entry name" value="INNEXIN"/>
    <property type="match status" value="1"/>
</dbReference>
<feature type="transmembrane region" description="Helical" evidence="12">
    <location>
        <begin position="21"/>
        <end position="41"/>
    </location>
</feature>
<comment type="subcellular location">
    <subcellularLocation>
        <location evidence="1">Cell junction</location>
        <location evidence="1">Gap junction</location>
    </subcellularLocation>
    <subcellularLocation>
        <location evidence="2 12">Cell membrane</location>
        <topology evidence="2 12">Multi-pass membrane protein</topology>
    </subcellularLocation>
</comment>